<gene>
    <name evidence="8" type="ORF">DZF91_33225</name>
</gene>
<dbReference type="AlphaFoldDB" id="A0A372JC17"/>
<comment type="similarity">
    <text evidence="2 6">Belongs to the class-I pyridoxal-phosphate-dependent aminotransferase family.</text>
</comment>
<dbReference type="InterPro" id="IPR015421">
    <property type="entry name" value="PyrdxlP-dep_Trfase_major"/>
</dbReference>
<dbReference type="GO" id="GO:0008483">
    <property type="term" value="F:transaminase activity"/>
    <property type="evidence" value="ECO:0007669"/>
    <property type="project" value="UniProtKB-KW"/>
</dbReference>
<evidence type="ECO:0000256" key="2">
    <source>
        <dbReference type="ARBA" id="ARBA00007441"/>
    </source>
</evidence>
<dbReference type="Gene3D" id="3.40.640.10">
    <property type="entry name" value="Type I PLP-dependent aspartate aminotransferase-like (Major domain)"/>
    <property type="match status" value="1"/>
</dbReference>
<protein>
    <recommendedName>
        <fullName evidence="6">Aminotransferase</fullName>
        <ecNumber evidence="6">2.6.1.-</ecNumber>
    </recommendedName>
</protein>
<evidence type="ECO:0000256" key="5">
    <source>
        <dbReference type="ARBA" id="ARBA00022898"/>
    </source>
</evidence>
<dbReference type="PROSITE" id="PS00105">
    <property type="entry name" value="AA_TRANSFER_CLASS_1"/>
    <property type="match status" value="1"/>
</dbReference>
<evidence type="ECO:0000313" key="9">
    <source>
        <dbReference type="Proteomes" id="UP000261811"/>
    </source>
</evidence>
<accession>A0A372JC17</accession>
<dbReference type="EC" id="2.6.1.-" evidence="6"/>
<dbReference type="CDD" id="cd00609">
    <property type="entry name" value="AAT_like"/>
    <property type="match status" value="1"/>
</dbReference>
<dbReference type="InterPro" id="IPR004839">
    <property type="entry name" value="Aminotransferase_I/II_large"/>
</dbReference>
<keyword evidence="5" id="KW-0663">Pyridoxal phosphate</keyword>
<dbReference type="InterPro" id="IPR004838">
    <property type="entry name" value="NHTrfase_class1_PyrdxlP-BS"/>
</dbReference>
<name>A0A372JC17_9ACTN</name>
<dbReference type="InterPro" id="IPR050596">
    <property type="entry name" value="AspAT/PAT-like"/>
</dbReference>
<dbReference type="InterPro" id="IPR015424">
    <property type="entry name" value="PyrdxlP-dep_Trfase"/>
</dbReference>
<evidence type="ECO:0000256" key="6">
    <source>
        <dbReference type="RuleBase" id="RU000481"/>
    </source>
</evidence>
<dbReference type="Pfam" id="PF00155">
    <property type="entry name" value="Aminotran_1_2"/>
    <property type="match status" value="1"/>
</dbReference>
<evidence type="ECO:0000256" key="1">
    <source>
        <dbReference type="ARBA" id="ARBA00001933"/>
    </source>
</evidence>
<dbReference type="GO" id="GO:0006520">
    <property type="term" value="P:amino acid metabolic process"/>
    <property type="evidence" value="ECO:0007669"/>
    <property type="project" value="InterPro"/>
</dbReference>
<dbReference type="SUPFAM" id="SSF53383">
    <property type="entry name" value="PLP-dependent transferases"/>
    <property type="match status" value="1"/>
</dbReference>
<keyword evidence="3 6" id="KW-0032">Aminotransferase</keyword>
<feature type="domain" description="Aminotransferase class I/classII large" evidence="7">
    <location>
        <begin position="25"/>
        <end position="374"/>
    </location>
</feature>
<keyword evidence="9" id="KW-1185">Reference proteome</keyword>
<dbReference type="GO" id="GO:0030170">
    <property type="term" value="F:pyridoxal phosphate binding"/>
    <property type="evidence" value="ECO:0007669"/>
    <property type="project" value="InterPro"/>
</dbReference>
<dbReference type="PANTHER" id="PTHR46383:SF1">
    <property type="entry name" value="ASPARTATE AMINOTRANSFERASE"/>
    <property type="match status" value="1"/>
</dbReference>
<keyword evidence="4 6" id="KW-0808">Transferase</keyword>
<comment type="cofactor">
    <cofactor evidence="1 6">
        <name>pyridoxal 5'-phosphate</name>
        <dbReference type="ChEBI" id="CHEBI:597326"/>
    </cofactor>
</comment>
<evidence type="ECO:0000256" key="3">
    <source>
        <dbReference type="ARBA" id="ARBA00022576"/>
    </source>
</evidence>
<reference evidence="8 9" key="1">
    <citation type="submission" date="2018-08" db="EMBL/GenBank/DDBJ databases">
        <title>Actinomadura jelena sp. nov., a novel Actinomycete isolated from soil in Chad.</title>
        <authorList>
            <person name="Shi L."/>
        </authorList>
    </citation>
    <scope>NUCLEOTIDE SEQUENCE [LARGE SCALE GENOMIC DNA]</scope>
    <source>
        <strain evidence="8 9">NEAU-G17</strain>
    </source>
</reference>
<organism evidence="8 9">
    <name type="scientific">Actinomadura logoneensis</name>
    <dbReference type="NCBI Taxonomy" id="2293572"/>
    <lineage>
        <taxon>Bacteria</taxon>
        <taxon>Bacillati</taxon>
        <taxon>Actinomycetota</taxon>
        <taxon>Actinomycetes</taxon>
        <taxon>Streptosporangiales</taxon>
        <taxon>Thermomonosporaceae</taxon>
        <taxon>Actinomadura</taxon>
    </lineage>
</organism>
<comment type="caution">
    <text evidence="8">The sequence shown here is derived from an EMBL/GenBank/DDBJ whole genome shotgun (WGS) entry which is preliminary data.</text>
</comment>
<dbReference type="RefSeq" id="WP_117361008.1">
    <property type="nucleotide sequence ID" value="NZ_QURH01000978.1"/>
</dbReference>
<dbReference type="InterPro" id="IPR015422">
    <property type="entry name" value="PyrdxlP-dep_Trfase_small"/>
</dbReference>
<dbReference type="EMBL" id="QURH01000978">
    <property type="protein sequence ID" value="RFU37366.1"/>
    <property type="molecule type" value="Genomic_DNA"/>
</dbReference>
<dbReference type="PANTHER" id="PTHR46383">
    <property type="entry name" value="ASPARTATE AMINOTRANSFERASE"/>
    <property type="match status" value="1"/>
</dbReference>
<proteinExistence type="inferred from homology"/>
<sequence length="426" mass="45269">MAHWRMSPNLELNQVVDRLNAAGADIMNLAFGESRLPLLPSLADLLTAAAHRTTYGPVAGTPAVREAAAGFLGRRGLPTDPEQVVVAPGSKPLLMAVQLAVPGDVLLPRPCWNSYAPQARLAGKAPIGVPITAEAGGVPDPAALRATIRTARARGLDPRLLICTLPDTPTGTLAPPRLVRAICSIAEDEDLVILSDEIYRDIVHDPGTEFLSPAEVAPHRTVVTNGLSKSMALGGWRIGLARFPAGARGEQIQAGVLGAASDLWSTLAHPMQEVAGYVLGDPPEVRERLAASARLHGSVARTLHTVMVAAGARCRPPTAAFYVYPDFEPLRAPLAALGITDSHSLQQYLFEEYDIAVLAGHKLGDETGALRFKASTSMLYGRTPDEQLEALDSADPAALPHIRRATRRIEAAVADLRSRCLVEDSV</sequence>
<evidence type="ECO:0000313" key="8">
    <source>
        <dbReference type="EMBL" id="RFU37366.1"/>
    </source>
</evidence>
<evidence type="ECO:0000256" key="4">
    <source>
        <dbReference type="ARBA" id="ARBA00022679"/>
    </source>
</evidence>
<evidence type="ECO:0000259" key="7">
    <source>
        <dbReference type="Pfam" id="PF00155"/>
    </source>
</evidence>
<dbReference type="OrthoDB" id="2192472at2"/>
<dbReference type="Proteomes" id="UP000261811">
    <property type="component" value="Unassembled WGS sequence"/>
</dbReference>
<dbReference type="Gene3D" id="3.90.1150.10">
    <property type="entry name" value="Aspartate Aminotransferase, domain 1"/>
    <property type="match status" value="1"/>
</dbReference>